<comment type="similarity">
    <text evidence="2">Belongs to the tRNA methyltransferase O family.</text>
</comment>
<dbReference type="GO" id="GO:0032259">
    <property type="term" value="P:methylation"/>
    <property type="evidence" value="ECO:0007669"/>
    <property type="project" value="UniProtKB-KW"/>
</dbReference>
<dbReference type="AlphaFoldDB" id="A0A3Q9JLH3"/>
<dbReference type="EMBL" id="CP029822">
    <property type="protein sequence ID" value="AZS52283.1"/>
    <property type="molecule type" value="Genomic_DNA"/>
</dbReference>
<name>A0A3Q9JLH3_9GAMM</name>
<dbReference type="GO" id="GO:0089715">
    <property type="term" value="F:tRNA (L-threonylcarbamoyladenosine(37)-C2) methyltransferase activity"/>
    <property type="evidence" value="ECO:0007669"/>
    <property type="project" value="TreeGrafter"/>
</dbReference>
<keyword evidence="5" id="KW-1185">Reference proteome</keyword>
<dbReference type="InterPro" id="IPR023368">
    <property type="entry name" value="UPF0066_cons_site"/>
</dbReference>
<accession>A0A3Q9JLH3</accession>
<dbReference type="Pfam" id="PF01980">
    <property type="entry name" value="TrmO_N"/>
    <property type="match status" value="1"/>
</dbReference>
<keyword evidence="4" id="KW-0489">Methyltransferase</keyword>
<keyword evidence="4" id="KW-0808">Transferase</keyword>
<dbReference type="InterPro" id="IPR040372">
    <property type="entry name" value="YaeB-like"/>
</dbReference>
<reference evidence="5" key="1">
    <citation type="submission" date="2018-06" db="EMBL/GenBank/DDBJ databases">
        <title>Complete genome of Pseudomonas insecticola strain QZS01.</title>
        <authorList>
            <person name="Wang J."/>
            <person name="Su Q."/>
        </authorList>
    </citation>
    <scope>NUCLEOTIDE SEQUENCE [LARGE SCALE GENOMIC DNA]</scope>
    <source>
        <strain evidence="5">QZS01</strain>
    </source>
</reference>
<dbReference type="Gene3D" id="2.40.30.70">
    <property type="entry name" value="YaeB-like"/>
    <property type="match status" value="1"/>
</dbReference>
<sequence>MVYQINPIGYISSCFKEKFGIPRQPLLAPAATGVIELLPPYNKAEALEGLEKVSHLWLLFIFNQSMDEKVRLKVRPPRLGGNKSLGVFATRSNFRPNNIGQSVVRLDDIIENKLYVSGIDLLDETPIIDIKPYIPYADSINDAYNLIAETAPRTINVTWSALALEQALLHSARLQHPIKQLIEQCLMQDPKPAYQKATPDKHYGMKLWDIDVKWHYPHENLIEVLIISH</sequence>
<dbReference type="InterPro" id="IPR036414">
    <property type="entry name" value="YaeB_N_sf"/>
</dbReference>
<dbReference type="InterPro" id="IPR041369">
    <property type="entry name" value="TrmO_C"/>
</dbReference>
<evidence type="ECO:0000259" key="3">
    <source>
        <dbReference type="PROSITE" id="PS51668"/>
    </source>
</evidence>
<evidence type="ECO:0000313" key="5">
    <source>
        <dbReference type="Proteomes" id="UP000273143"/>
    </source>
</evidence>
<feature type="domain" description="TsaA-like" evidence="3">
    <location>
        <begin position="5"/>
        <end position="142"/>
    </location>
</feature>
<dbReference type="PROSITE" id="PS01318">
    <property type="entry name" value="TSAA_1"/>
    <property type="match status" value="1"/>
</dbReference>
<protein>
    <submittedName>
        <fullName evidence="4">tRNA (N6-threonylcarbamoyladenosine(37)-N6)-methyltransferase TrmO</fullName>
    </submittedName>
</protein>
<keyword evidence="1" id="KW-0949">S-adenosyl-L-methionine</keyword>
<dbReference type="PANTHER" id="PTHR12818:SF0">
    <property type="entry name" value="TRNA (ADENINE(37)-N6)-METHYLTRANSFERASE"/>
    <property type="match status" value="1"/>
</dbReference>
<dbReference type="InterPro" id="IPR023370">
    <property type="entry name" value="TrmO-like_N"/>
</dbReference>
<dbReference type="Proteomes" id="UP000273143">
    <property type="component" value="Chromosome"/>
</dbReference>
<dbReference type="KEGG" id="emo:DM558_15585"/>
<proteinExistence type="inferred from homology"/>
<dbReference type="InterPro" id="IPR036413">
    <property type="entry name" value="YaeB-like_sf"/>
</dbReference>
<organism evidence="4 5">
    <name type="scientific">Entomomonas moraniae</name>
    <dbReference type="NCBI Taxonomy" id="2213226"/>
    <lineage>
        <taxon>Bacteria</taxon>
        <taxon>Pseudomonadati</taxon>
        <taxon>Pseudomonadota</taxon>
        <taxon>Gammaproteobacteria</taxon>
        <taxon>Pseudomonadales</taxon>
        <taxon>Pseudomonadaceae</taxon>
        <taxon>Entomomonas</taxon>
    </lineage>
</organism>
<dbReference type="Gene3D" id="3.30.2310.10">
    <property type="entry name" value="YaeB-like"/>
    <property type="match status" value="1"/>
</dbReference>
<dbReference type="CDD" id="cd09281">
    <property type="entry name" value="UPF0066"/>
    <property type="match status" value="1"/>
</dbReference>
<evidence type="ECO:0000256" key="2">
    <source>
        <dbReference type="ARBA" id="ARBA00033753"/>
    </source>
</evidence>
<dbReference type="RefSeq" id="WP_127164921.1">
    <property type="nucleotide sequence ID" value="NZ_CP029822.1"/>
</dbReference>
<gene>
    <name evidence="4" type="primary">tsaA</name>
    <name evidence="4" type="ORF">DM558_15585</name>
</gene>
<dbReference type="SUPFAM" id="SSF118196">
    <property type="entry name" value="YaeB-like"/>
    <property type="match status" value="1"/>
</dbReference>
<evidence type="ECO:0000256" key="1">
    <source>
        <dbReference type="ARBA" id="ARBA00022691"/>
    </source>
</evidence>
<dbReference type="Pfam" id="PF18389">
    <property type="entry name" value="TrmO_C"/>
    <property type="match status" value="1"/>
</dbReference>
<dbReference type="PANTHER" id="PTHR12818">
    <property type="entry name" value="TRNA (ADENINE(37)-N6)-METHYLTRANSFERASE"/>
    <property type="match status" value="1"/>
</dbReference>
<dbReference type="PROSITE" id="PS51668">
    <property type="entry name" value="TSAA_2"/>
    <property type="match status" value="1"/>
</dbReference>
<evidence type="ECO:0000313" key="4">
    <source>
        <dbReference type="EMBL" id="AZS52283.1"/>
    </source>
</evidence>
<dbReference type="NCBIfam" id="TIGR00104">
    <property type="entry name" value="tRNA_TsaA"/>
    <property type="match status" value="1"/>
</dbReference>